<dbReference type="NCBIfam" id="TIGR01891">
    <property type="entry name" value="amidohydrolases"/>
    <property type="match status" value="1"/>
</dbReference>
<organism evidence="2 3">
    <name type="scientific">Thalassobacillus devorans</name>
    <dbReference type="NCBI Taxonomy" id="279813"/>
    <lineage>
        <taxon>Bacteria</taxon>
        <taxon>Bacillati</taxon>
        <taxon>Bacillota</taxon>
        <taxon>Bacilli</taxon>
        <taxon>Bacillales</taxon>
        <taxon>Bacillaceae</taxon>
        <taxon>Thalassobacillus</taxon>
    </lineage>
</organism>
<dbReference type="Gene3D" id="3.40.630.10">
    <property type="entry name" value="Zn peptidases"/>
    <property type="match status" value="1"/>
</dbReference>
<dbReference type="InterPro" id="IPR011650">
    <property type="entry name" value="Peptidase_M20_dimer"/>
</dbReference>
<keyword evidence="3" id="KW-1185">Reference proteome</keyword>
<dbReference type="Gene3D" id="3.30.70.360">
    <property type="match status" value="1"/>
</dbReference>
<dbReference type="InterPro" id="IPR017439">
    <property type="entry name" value="Amidohydrolase"/>
</dbReference>
<evidence type="ECO:0000259" key="1">
    <source>
        <dbReference type="Pfam" id="PF07687"/>
    </source>
</evidence>
<dbReference type="InterPro" id="IPR002933">
    <property type="entry name" value="Peptidase_M20"/>
</dbReference>
<comment type="caution">
    <text evidence="2">The sequence shown here is derived from an EMBL/GenBank/DDBJ whole genome shotgun (WGS) entry which is preliminary data.</text>
</comment>
<dbReference type="PIRSF" id="PIRSF005962">
    <property type="entry name" value="Pept_M20D_amidohydro"/>
    <property type="match status" value="1"/>
</dbReference>
<dbReference type="Pfam" id="PF01546">
    <property type="entry name" value="Peptidase_M20"/>
    <property type="match status" value="1"/>
</dbReference>
<dbReference type="PANTHER" id="PTHR11014">
    <property type="entry name" value="PEPTIDASE M20 FAMILY MEMBER"/>
    <property type="match status" value="1"/>
</dbReference>
<reference evidence="3" key="1">
    <citation type="journal article" date="2019" name="Int. J. Syst. Evol. Microbiol.">
        <title>The Global Catalogue of Microorganisms (GCM) 10K type strain sequencing project: providing services to taxonomists for standard genome sequencing and annotation.</title>
        <authorList>
            <consortium name="The Broad Institute Genomics Platform"/>
            <consortium name="The Broad Institute Genome Sequencing Center for Infectious Disease"/>
            <person name="Wu L."/>
            <person name="Ma J."/>
        </authorList>
    </citation>
    <scope>NUCLEOTIDE SEQUENCE [LARGE SCALE GENOMIC DNA]</scope>
    <source>
        <strain evidence="3">CCM 7282</strain>
    </source>
</reference>
<evidence type="ECO:0000313" key="2">
    <source>
        <dbReference type="EMBL" id="GGC99594.1"/>
    </source>
</evidence>
<accession>A0ABQ1PMB9</accession>
<dbReference type="PANTHER" id="PTHR11014:SF63">
    <property type="entry name" value="METALLOPEPTIDASE, PUTATIVE (AFU_ORTHOLOGUE AFUA_6G09600)-RELATED"/>
    <property type="match status" value="1"/>
</dbReference>
<dbReference type="InterPro" id="IPR036264">
    <property type="entry name" value="Bact_exopeptidase_dim_dom"/>
</dbReference>
<protein>
    <submittedName>
        <fullName evidence="2">Amidohydrolase</fullName>
    </submittedName>
</protein>
<name>A0ABQ1PMB9_9BACI</name>
<dbReference type="Pfam" id="PF07687">
    <property type="entry name" value="M20_dimer"/>
    <property type="match status" value="1"/>
</dbReference>
<proteinExistence type="predicted"/>
<gene>
    <name evidence="2" type="ORF">GCM10007216_32900</name>
</gene>
<dbReference type="SUPFAM" id="SSF53187">
    <property type="entry name" value="Zn-dependent exopeptidases"/>
    <property type="match status" value="1"/>
</dbReference>
<sequence length="406" mass="44438">MQIKHDPATVNAERIKAELIRWRRHLHRHPELSFQEKETSAYILHEIKAMGGFDIHPNVGGYGIVATLSNGEGPVIGLRADMDALPINEHNDAEYQSIHQGIMHACGHDAHTAMLLGAARLLSEDAKAGRLKGTIKFIFQPAEEDTNDAGLTGAPLMLQSGLLDSIDVFLALHVCPWHATGEIQVNDGPSMANIDNFHMTIKATGGHGGYPHLATDPIWMSSYFLQGLYSIISRKIDPLSVGTISVGEIHGGETANVIPDEVTITGTIRSYTKDMRARLVQELEQVANVIPPLGGTYVLEIETGEPALDNDRRVNEVIRRAARHLYPNMKIHEGPFGMGGEDFAHMIAEKPGAMFFLGCAKKGTPERKLHSGDFQIDENALPIGAAILMNSAHRLLQIEEGRKVDD</sequence>
<dbReference type="RefSeq" id="WP_229717930.1">
    <property type="nucleotide sequence ID" value="NZ_BMCJ01000006.1"/>
</dbReference>
<dbReference type="SUPFAM" id="SSF55031">
    <property type="entry name" value="Bacterial exopeptidase dimerisation domain"/>
    <property type="match status" value="1"/>
</dbReference>
<evidence type="ECO:0000313" key="3">
    <source>
        <dbReference type="Proteomes" id="UP000619534"/>
    </source>
</evidence>
<dbReference type="Proteomes" id="UP000619534">
    <property type="component" value="Unassembled WGS sequence"/>
</dbReference>
<dbReference type="EMBL" id="BMCJ01000006">
    <property type="protein sequence ID" value="GGC99594.1"/>
    <property type="molecule type" value="Genomic_DNA"/>
</dbReference>
<feature type="domain" description="Peptidase M20 dimerisation" evidence="1">
    <location>
        <begin position="193"/>
        <end position="289"/>
    </location>
</feature>